<feature type="region of interest" description="Disordered" evidence="1">
    <location>
        <begin position="115"/>
        <end position="144"/>
    </location>
</feature>
<sequence>MVFVLIKLRPSKIRFMHKTINSNFSDGKSVNETVEKISSGEMSVNDLPKIKVTKKNGFYYSFDNRRLYVYRVLELRGLLDTVEVRKAPVRFFQEERFTTDNNGRYVRLAVGPTLPHASAESPASSSSDEDWSSESDVDSPYYYGDFDIDYDDTYNDYDDLNDYLTELQLGDDYDESDDDFRW</sequence>
<organism evidence="2 3">
    <name type="scientific">Clavelina lepadiformis</name>
    <name type="common">Light-bulb sea squirt</name>
    <name type="synonym">Ascidia lepadiformis</name>
    <dbReference type="NCBI Taxonomy" id="159417"/>
    <lineage>
        <taxon>Eukaryota</taxon>
        <taxon>Metazoa</taxon>
        <taxon>Chordata</taxon>
        <taxon>Tunicata</taxon>
        <taxon>Ascidiacea</taxon>
        <taxon>Aplousobranchia</taxon>
        <taxon>Clavelinidae</taxon>
        <taxon>Clavelina</taxon>
    </lineage>
</organism>
<accession>A0ABP0FJU5</accession>
<dbReference type="Proteomes" id="UP001642483">
    <property type="component" value="Unassembled WGS sequence"/>
</dbReference>
<reference evidence="2 3" key="1">
    <citation type="submission" date="2024-02" db="EMBL/GenBank/DDBJ databases">
        <authorList>
            <person name="Daric V."/>
            <person name="Darras S."/>
        </authorList>
    </citation>
    <scope>NUCLEOTIDE SEQUENCE [LARGE SCALE GENOMIC DNA]</scope>
</reference>
<name>A0ABP0FJU5_CLALP</name>
<proteinExistence type="predicted"/>
<feature type="compositionally biased region" description="Low complexity" evidence="1">
    <location>
        <begin position="117"/>
        <end position="126"/>
    </location>
</feature>
<feature type="compositionally biased region" description="Acidic residues" evidence="1">
    <location>
        <begin position="127"/>
        <end position="137"/>
    </location>
</feature>
<evidence type="ECO:0000256" key="1">
    <source>
        <dbReference type="SAM" id="MobiDB-lite"/>
    </source>
</evidence>
<evidence type="ECO:0000313" key="3">
    <source>
        <dbReference type="Proteomes" id="UP001642483"/>
    </source>
</evidence>
<comment type="caution">
    <text evidence="2">The sequence shown here is derived from an EMBL/GenBank/DDBJ whole genome shotgun (WGS) entry which is preliminary data.</text>
</comment>
<keyword evidence="3" id="KW-1185">Reference proteome</keyword>
<dbReference type="PANTHER" id="PTHR35378">
    <property type="entry name" value="UNNAMED PRODUCT"/>
    <property type="match status" value="1"/>
</dbReference>
<evidence type="ECO:0000313" key="2">
    <source>
        <dbReference type="EMBL" id="CAK8679917.1"/>
    </source>
</evidence>
<dbReference type="PANTHER" id="PTHR35378:SF1">
    <property type="entry name" value="C2H2-TYPE DOMAIN-CONTAINING PROTEIN"/>
    <property type="match status" value="1"/>
</dbReference>
<protein>
    <submittedName>
        <fullName evidence="2">Uncharacterized protein</fullName>
    </submittedName>
</protein>
<dbReference type="EMBL" id="CAWYQH010000068">
    <property type="protein sequence ID" value="CAK8679917.1"/>
    <property type="molecule type" value="Genomic_DNA"/>
</dbReference>
<gene>
    <name evidence="2" type="ORF">CVLEPA_LOCUS10161</name>
</gene>